<feature type="compositionally biased region" description="Polar residues" evidence="16">
    <location>
        <begin position="803"/>
        <end position="813"/>
    </location>
</feature>
<feature type="binding site" evidence="14">
    <location>
        <begin position="52"/>
        <end position="60"/>
    </location>
    <ligand>
        <name>ATP</name>
        <dbReference type="ChEBI" id="CHEBI:30616"/>
    </ligand>
</feature>
<dbReference type="GO" id="GO:0005524">
    <property type="term" value="F:ATP binding"/>
    <property type="evidence" value="ECO:0007669"/>
    <property type="project" value="UniProtKB-UniRule"/>
</dbReference>
<keyword evidence="3 12" id="KW-0723">Serine/threonine-protein kinase</keyword>
<evidence type="ECO:0000256" key="1">
    <source>
        <dbReference type="ARBA" id="ARBA00001946"/>
    </source>
</evidence>
<dbReference type="CDD" id="cd14092">
    <property type="entry name" value="STKc_MSK_C"/>
    <property type="match status" value="1"/>
</dbReference>
<keyword evidence="5 12" id="KW-0808">Transferase</keyword>
<evidence type="ECO:0000313" key="20">
    <source>
        <dbReference type="Proteomes" id="UP000549394"/>
    </source>
</evidence>
<dbReference type="SUPFAM" id="SSF56112">
    <property type="entry name" value="Protein kinase-like (PK-like)"/>
    <property type="match status" value="2"/>
</dbReference>
<dbReference type="PANTHER" id="PTHR24351">
    <property type="entry name" value="RIBOSOMAL PROTEIN S6 KINASE"/>
    <property type="match status" value="1"/>
</dbReference>
<evidence type="ECO:0000256" key="13">
    <source>
        <dbReference type="PIRSR" id="PIRSR000606-50"/>
    </source>
</evidence>
<evidence type="ECO:0000256" key="7">
    <source>
        <dbReference type="ARBA" id="ARBA00022741"/>
    </source>
</evidence>
<dbReference type="InterPro" id="IPR000719">
    <property type="entry name" value="Prot_kinase_dom"/>
</dbReference>
<keyword evidence="20" id="KW-1185">Reference proteome</keyword>
<evidence type="ECO:0000256" key="2">
    <source>
        <dbReference type="ARBA" id="ARBA00009804"/>
    </source>
</evidence>
<feature type="domain" description="AGC-kinase C-terminal" evidence="18">
    <location>
        <begin position="315"/>
        <end position="383"/>
    </location>
</feature>
<feature type="compositionally biased region" description="Low complexity" evidence="16">
    <location>
        <begin position="747"/>
        <end position="783"/>
    </location>
</feature>
<keyword evidence="9 12" id="KW-0067">ATP-binding</keyword>
<feature type="region of interest" description="Disordered" evidence="16">
    <location>
        <begin position="744"/>
        <end position="783"/>
    </location>
</feature>
<dbReference type="PIRSF" id="PIRSF000606">
    <property type="entry name" value="Ribsml_S6_kin_2"/>
    <property type="match status" value="1"/>
</dbReference>
<evidence type="ECO:0000256" key="12">
    <source>
        <dbReference type="PIRNR" id="PIRNR000606"/>
    </source>
</evidence>
<dbReference type="Proteomes" id="UP000549394">
    <property type="component" value="Unassembled WGS sequence"/>
</dbReference>
<dbReference type="GO" id="GO:0004674">
    <property type="term" value="F:protein serine/threonine kinase activity"/>
    <property type="evidence" value="ECO:0007669"/>
    <property type="project" value="UniProtKB-KW"/>
</dbReference>
<evidence type="ECO:0000259" key="17">
    <source>
        <dbReference type="PROSITE" id="PS50011"/>
    </source>
</evidence>
<dbReference type="PROSITE" id="PS00108">
    <property type="entry name" value="PROTEIN_KINASE_ST"/>
    <property type="match status" value="2"/>
</dbReference>
<dbReference type="InterPro" id="IPR008271">
    <property type="entry name" value="Ser/Thr_kinase_AS"/>
</dbReference>
<dbReference type="PROSITE" id="PS51285">
    <property type="entry name" value="AGC_KINASE_CTER"/>
    <property type="match status" value="1"/>
</dbReference>
<dbReference type="SMART" id="SM00220">
    <property type="entry name" value="S_TKc"/>
    <property type="match status" value="2"/>
</dbReference>
<evidence type="ECO:0000256" key="16">
    <source>
        <dbReference type="SAM" id="MobiDB-lite"/>
    </source>
</evidence>
<dbReference type="Pfam" id="PF00069">
    <property type="entry name" value="Pkinase"/>
    <property type="match status" value="2"/>
</dbReference>
<protein>
    <recommendedName>
        <fullName evidence="12">Ribosomal protein S6 kinase</fullName>
        <ecNumber evidence="12">2.7.11.1</ecNumber>
    </recommendedName>
</protein>
<keyword evidence="7 12" id="KW-0547">Nucleotide-binding</keyword>
<dbReference type="FunFam" id="1.10.510.10:FF:000157">
    <property type="entry name" value="Ribosomal protein S6 kinase"/>
    <property type="match status" value="1"/>
</dbReference>
<evidence type="ECO:0000256" key="5">
    <source>
        <dbReference type="ARBA" id="ARBA00022679"/>
    </source>
</evidence>
<feature type="domain" description="Protein kinase" evidence="17">
    <location>
        <begin position="46"/>
        <end position="314"/>
    </location>
</feature>
<keyword evidence="6" id="KW-0677">Repeat</keyword>
<dbReference type="InterPro" id="IPR016239">
    <property type="entry name" value="Ribosomal_S6_kinase_II"/>
</dbReference>
<feature type="binding site" evidence="14 15">
    <location>
        <position position="451"/>
    </location>
    <ligand>
        <name>ATP</name>
        <dbReference type="ChEBI" id="CHEBI:30616"/>
    </ligand>
</feature>
<comment type="catalytic activity">
    <reaction evidence="10 12">
        <text>L-threonyl-[protein] + ATP = O-phospho-L-threonyl-[protein] + ADP + H(+)</text>
        <dbReference type="Rhea" id="RHEA:46608"/>
        <dbReference type="Rhea" id="RHEA-COMP:11060"/>
        <dbReference type="Rhea" id="RHEA-COMP:11605"/>
        <dbReference type="ChEBI" id="CHEBI:15378"/>
        <dbReference type="ChEBI" id="CHEBI:30013"/>
        <dbReference type="ChEBI" id="CHEBI:30616"/>
        <dbReference type="ChEBI" id="CHEBI:61977"/>
        <dbReference type="ChEBI" id="CHEBI:456216"/>
        <dbReference type="EC" id="2.7.11.1"/>
    </reaction>
</comment>
<dbReference type="FunFam" id="3.30.200.20:FF:000686">
    <property type="entry name" value="Ribosomal protein S6 kinase"/>
    <property type="match status" value="1"/>
</dbReference>
<evidence type="ECO:0000256" key="14">
    <source>
        <dbReference type="PIRSR" id="PIRSR000606-51"/>
    </source>
</evidence>
<evidence type="ECO:0000256" key="15">
    <source>
        <dbReference type="PROSITE-ProRule" id="PRU10141"/>
    </source>
</evidence>
<name>A0A7I8W3I6_9ANNE</name>
<evidence type="ECO:0000256" key="10">
    <source>
        <dbReference type="ARBA" id="ARBA00047899"/>
    </source>
</evidence>
<dbReference type="InterPro" id="IPR017441">
    <property type="entry name" value="Protein_kinase_ATP_BS"/>
</dbReference>
<dbReference type="GO" id="GO:0000287">
    <property type="term" value="F:magnesium ion binding"/>
    <property type="evidence" value="ECO:0007669"/>
    <property type="project" value="InterPro"/>
</dbReference>
<comment type="caution">
    <text evidence="19">The sequence shown here is derived from an EMBL/GenBank/DDBJ whole genome shotgun (WGS) entry which is preliminary data.</text>
</comment>
<dbReference type="EC" id="2.7.11.1" evidence="12"/>
<comment type="cofactor">
    <cofactor evidence="1 12">
        <name>Mg(2+)</name>
        <dbReference type="ChEBI" id="CHEBI:18420"/>
    </cofactor>
</comment>
<comment type="catalytic activity">
    <reaction evidence="11 12">
        <text>L-seryl-[protein] + ATP = O-phospho-L-seryl-[protein] + ADP + H(+)</text>
        <dbReference type="Rhea" id="RHEA:17989"/>
        <dbReference type="Rhea" id="RHEA-COMP:9863"/>
        <dbReference type="Rhea" id="RHEA-COMP:11604"/>
        <dbReference type="ChEBI" id="CHEBI:15378"/>
        <dbReference type="ChEBI" id="CHEBI:29999"/>
        <dbReference type="ChEBI" id="CHEBI:30616"/>
        <dbReference type="ChEBI" id="CHEBI:83421"/>
        <dbReference type="ChEBI" id="CHEBI:456216"/>
        <dbReference type="EC" id="2.7.11.1"/>
    </reaction>
</comment>
<comment type="similarity">
    <text evidence="2 12">Belongs to the protein kinase superfamily. AGC Ser/Thr protein kinase family. S6 kinase subfamily.</text>
</comment>
<organism evidence="19 20">
    <name type="scientific">Dimorphilus gyrociliatus</name>
    <dbReference type="NCBI Taxonomy" id="2664684"/>
    <lineage>
        <taxon>Eukaryota</taxon>
        <taxon>Metazoa</taxon>
        <taxon>Spiralia</taxon>
        <taxon>Lophotrochozoa</taxon>
        <taxon>Annelida</taxon>
        <taxon>Polychaeta</taxon>
        <taxon>Polychaeta incertae sedis</taxon>
        <taxon>Dinophilidae</taxon>
        <taxon>Dimorphilus</taxon>
    </lineage>
</organism>
<evidence type="ECO:0000256" key="11">
    <source>
        <dbReference type="ARBA" id="ARBA00048679"/>
    </source>
</evidence>
<accession>A0A7I8W3I6</accession>
<dbReference type="PROSITE" id="PS50011">
    <property type="entry name" value="PROTEIN_KINASE_DOM"/>
    <property type="match status" value="2"/>
</dbReference>
<evidence type="ECO:0000256" key="8">
    <source>
        <dbReference type="ARBA" id="ARBA00022777"/>
    </source>
</evidence>
<feature type="active site" description="Proton acceptor" evidence="13">
    <location>
        <position position="174"/>
    </location>
</feature>
<feature type="binding site" evidence="14">
    <location>
        <begin position="428"/>
        <end position="436"/>
    </location>
    <ligand>
        <name>ATP</name>
        <dbReference type="ChEBI" id="CHEBI:30616"/>
    </ligand>
</feature>
<feature type="region of interest" description="Disordered" evidence="16">
    <location>
        <begin position="803"/>
        <end position="827"/>
    </location>
</feature>
<dbReference type="AlphaFoldDB" id="A0A7I8W3I6"/>
<dbReference type="GO" id="GO:0035556">
    <property type="term" value="P:intracellular signal transduction"/>
    <property type="evidence" value="ECO:0007669"/>
    <property type="project" value="InterPro"/>
</dbReference>
<gene>
    <name evidence="19" type="ORF">DGYR_LOCUS10830</name>
</gene>
<dbReference type="OrthoDB" id="63267at2759"/>
<evidence type="ECO:0000256" key="3">
    <source>
        <dbReference type="ARBA" id="ARBA00022527"/>
    </source>
</evidence>
<dbReference type="Gene3D" id="1.10.510.10">
    <property type="entry name" value="Transferase(Phosphotransferase) domain 1"/>
    <property type="match status" value="2"/>
</dbReference>
<evidence type="ECO:0000256" key="4">
    <source>
        <dbReference type="ARBA" id="ARBA00022553"/>
    </source>
</evidence>
<keyword evidence="4" id="KW-0597">Phosphoprotein</keyword>
<feature type="active site" description="Proton acceptor" evidence="13">
    <location>
        <position position="538"/>
    </location>
</feature>
<dbReference type="InterPro" id="IPR017892">
    <property type="entry name" value="Pkinase_C"/>
</dbReference>
<feature type="domain" description="Protein kinase" evidence="17">
    <location>
        <begin position="422"/>
        <end position="682"/>
    </location>
</feature>
<dbReference type="EMBL" id="CAJFCJ010000019">
    <property type="protein sequence ID" value="CAD5123114.1"/>
    <property type="molecule type" value="Genomic_DNA"/>
</dbReference>
<dbReference type="Pfam" id="PF00433">
    <property type="entry name" value="Pkinase_C"/>
    <property type="match status" value="1"/>
</dbReference>
<keyword evidence="8 12" id="KW-0418">Kinase</keyword>
<reference evidence="19 20" key="1">
    <citation type="submission" date="2020-08" db="EMBL/GenBank/DDBJ databases">
        <authorList>
            <person name="Hejnol A."/>
        </authorList>
    </citation>
    <scope>NUCLEOTIDE SEQUENCE [LARGE SCALE GENOMIC DNA]</scope>
</reference>
<feature type="binding site" evidence="14 15">
    <location>
        <position position="78"/>
    </location>
    <ligand>
        <name>ATP</name>
        <dbReference type="ChEBI" id="CHEBI:30616"/>
    </ligand>
</feature>
<sequence>MRSDSKEDNATSIEACIPSESDICSHKHASFPVNLQGKDKVDLSDFELLKVLGTGAYGKVFLVRKVGGPDNGKLYAMKVLKKAVIVAKTKTTEHTKTERQVLEAIRQSPFLVTLHYAFQTDTKLHLILDYVNGGELFTHLYQREKFTEKQVRIYIAEIALALHTLHKLGIIYRDIKLENILLDSEGHIVLTDFGLSKEFLPHEKDQKAYSFCGTIEYMAPEVVKGGHGHGYAVDWWSLGVLTYELLTGASPFTVEGERNQQSDISKRILNARPPMNSPYFTEGAKNFIQSLLVVDPPKRLGAKNFQDLKNHYFFKGLNWEDLAAKRIPAPFKPKIVGETDTSNFSEEFTSQPAAYSPDIAPVDTDRVFKGYSYVAPSVLFSENHAMSDLLMPASAERRPNDKNICLANRFGNSIFFQKYDINLSEEILGDGTYSVCRKCKNKQTGREYAVKIVSKRFDTSREVELLKLCQGHPNIVKLIEVYHDQLHTYIVLEFLRGGELLHRIRKRKSFTEQEASDIMRKLISAVQYIHERGVVHRDLKPENLLYESDREDAEVKIVDFGFARVKPQNGGMTTPCFTLHYAAPEVLKRATEKSGAYDESCDLWSLGVILYTMLSGRAPFQSRSRDNSASLIMEKITGGEFSIRGAEWSKVSRAAKHLIQGLLTVNPKHRLTMEDLRKNKWINSRSTSNRPKPLSTPNVLVNGDKIETVRTQITATMDAFHRAHEAGFRLQDVTFARLAQRRAAKKSSSTDSSLSSQSSSSNGTTAASVKSSSSSSTSSSLASLGFTPTSQPSVFSFKESQIASLSRTLTPPISAQKRKFEEEEDNDEIVVIEQPVQQRANKRLKRGDTIVLD</sequence>
<dbReference type="SMART" id="SM00133">
    <property type="entry name" value="S_TK_X"/>
    <property type="match status" value="1"/>
</dbReference>
<dbReference type="FunFam" id="1.10.510.10:FF:000109">
    <property type="entry name" value="Ribosomal protein S6 kinase"/>
    <property type="match status" value="1"/>
</dbReference>
<evidence type="ECO:0000256" key="9">
    <source>
        <dbReference type="ARBA" id="ARBA00022840"/>
    </source>
</evidence>
<dbReference type="Gene3D" id="3.30.200.20">
    <property type="entry name" value="Phosphorylase Kinase, domain 1"/>
    <property type="match status" value="2"/>
</dbReference>
<proteinExistence type="inferred from homology"/>
<evidence type="ECO:0000313" key="19">
    <source>
        <dbReference type="EMBL" id="CAD5123114.1"/>
    </source>
</evidence>
<dbReference type="InterPro" id="IPR011009">
    <property type="entry name" value="Kinase-like_dom_sf"/>
</dbReference>
<dbReference type="InterPro" id="IPR000961">
    <property type="entry name" value="AGC-kinase_C"/>
</dbReference>
<evidence type="ECO:0000259" key="18">
    <source>
        <dbReference type="PROSITE" id="PS51285"/>
    </source>
</evidence>
<dbReference type="PROSITE" id="PS00107">
    <property type="entry name" value="PROTEIN_KINASE_ATP"/>
    <property type="match status" value="2"/>
</dbReference>
<evidence type="ECO:0000256" key="6">
    <source>
        <dbReference type="ARBA" id="ARBA00022737"/>
    </source>
</evidence>